<dbReference type="InterPro" id="IPR000644">
    <property type="entry name" value="CBS_dom"/>
</dbReference>
<dbReference type="InterPro" id="IPR005170">
    <property type="entry name" value="Transptr-assoc_dom"/>
</dbReference>
<evidence type="ECO:0000256" key="3">
    <source>
        <dbReference type="ARBA" id="ARBA00022475"/>
    </source>
</evidence>
<dbReference type="PROSITE" id="PS51371">
    <property type="entry name" value="CBS"/>
    <property type="match status" value="2"/>
</dbReference>
<dbReference type="STRING" id="1280952.HJA_09714"/>
<keyword evidence="7 9" id="KW-0129">CBS domain</keyword>
<keyword evidence="15" id="KW-1185">Reference proteome</keyword>
<feature type="domain" description="CNNM transmembrane" evidence="13">
    <location>
        <begin position="1"/>
        <end position="187"/>
    </location>
</feature>
<dbReference type="Gene3D" id="3.30.465.10">
    <property type="match status" value="1"/>
</dbReference>
<evidence type="ECO:0000256" key="9">
    <source>
        <dbReference type="PROSITE-ProRule" id="PRU00703"/>
    </source>
</evidence>
<dbReference type="PROSITE" id="PS51846">
    <property type="entry name" value="CNNM"/>
    <property type="match status" value="1"/>
</dbReference>
<dbReference type="SUPFAM" id="SSF54631">
    <property type="entry name" value="CBS-domain pair"/>
    <property type="match status" value="1"/>
</dbReference>
<evidence type="ECO:0000256" key="1">
    <source>
        <dbReference type="ARBA" id="ARBA00004651"/>
    </source>
</evidence>
<dbReference type="Gene3D" id="3.10.580.10">
    <property type="entry name" value="CBS-domain"/>
    <property type="match status" value="1"/>
</dbReference>
<dbReference type="SUPFAM" id="SSF56176">
    <property type="entry name" value="FAD-binding/transporter-associated domain-like"/>
    <property type="match status" value="1"/>
</dbReference>
<keyword evidence="4 10" id="KW-0812">Transmembrane</keyword>
<dbReference type="Pfam" id="PF03471">
    <property type="entry name" value="CorC_HlyC"/>
    <property type="match status" value="1"/>
</dbReference>
<evidence type="ECO:0000256" key="11">
    <source>
        <dbReference type="SAM" id="Phobius"/>
    </source>
</evidence>
<evidence type="ECO:0000256" key="6">
    <source>
        <dbReference type="ARBA" id="ARBA00022989"/>
    </source>
</evidence>
<evidence type="ECO:0000313" key="14">
    <source>
        <dbReference type="EMBL" id="KCZ88636.1"/>
    </source>
</evidence>
<dbReference type="Pfam" id="PF01595">
    <property type="entry name" value="CNNM"/>
    <property type="match status" value="1"/>
</dbReference>
<proteinExistence type="inferred from homology"/>
<accession>A0A059FDL9</accession>
<feature type="domain" description="CBS" evidence="12">
    <location>
        <begin position="206"/>
        <end position="268"/>
    </location>
</feature>
<comment type="similarity">
    <text evidence="2">Belongs to the UPF0053 family. Hemolysin C subfamily.</text>
</comment>
<evidence type="ECO:0000313" key="15">
    <source>
        <dbReference type="Proteomes" id="UP000024816"/>
    </source>
</evidence>
<dbReference type="eggNOG" id="COG4536">
    <property type="taxonomic scope" value="Bacteria"/>
</dbReference>
<dbReference type="CDD" id="cd04590">
    <property type="entry name" value="CBS_pair_CorC_HlyC_assoc"/>
    <property type="match status" value="1"/>
</dbReference>
<sequence>MIAGYIIAIFVLLALSGFFSGSETALTAASRARMHALEKEGDKRAAAVNRLISNREGLIGSILLGNNVVNILASVLATSLFTQLFGQGGVAMAMATGVMTILVLVFAEVMPKTYAIGRPDAMAMSVAGIISVLVALASWIVTAIQAIVSVTLKLLGLGAPAEAITADEEIRGAIDLHASEGGVGDADRQRLVGALDLKELTVEDVMIHRKNIKMLSADLDPRQMVMKALASPHTRIPLYRGEKEEIVGILHAKDLLRAIIPLGGNLASLDLDAIMRKPWFVPETTPVQDQLDAFLKERSHFALVIDEYGELQGLITLEDILEEIVGSIHDEHDIAVQGVRPQEDGSVNVDGWVPIRDVNRAMNWNLPDDEAVTVAGLVIHEAQTIPEAGQSFVFHGYRFNVLRRQRNQVTGLNISVIEPA</sequence>
<reference evidence="14 15" key="1">
    <citation type="journal article" date="2014" name="Antonie Van Leeuwenhoek">
        <title>Hyphomonas beringensis sp. nov. and Hyphomonas chukchiensis sp. nov., isolated from surface seawater of the Bering Sea and Chukchi Sea.</title>
        <authorList>
            <person name="Li C."/>
            <person name="Lai Q."/>
            <person name="Li G."/>
            <person name="Dong C."/>
            <person name="Wang J."/>
            <person name="Liao Y."/>
            <person name="Shao Z."/>
        </authorList>
    </citation>
    <scope>NUCLEOTIDE SEQUENCE [LARGE SCALE GENOMIC DNA]</scope>
    <source>
        <strain evidence="14 15">VP2</strain>
    </source>
</reference>
<feature type="transmembrane region" description="Helical" evidence="11">
    <location>
        <begin position="121"/>
        <end position="141"/>
    </location>
</feature>
<dbReference type="PANTHER" id="PTHR22777">
    <property type="entry name" value="HEMOLYSIN-RELATED"/>
    <property type="match status" value="1"/>
</dbReference>
<dbReference type="SMART" id="SM00116">
    <property type="entry name" value="CBS"/>
    <property type="match status" value="2"/>
</dbReference>
<dbReference type="OrthoDB" id="9797674at2"/>
<dbReference type="InterPro" id="IPR036318">
    <property type="entry name" value="FAD-bd_PCMH-like_sf"/>
</dbReference>
<comment type="subcellular location">
    <subcellularLocation>
        <location evidence="1">Cell membrane</location>
        <topology evidence="1">Multi-pass membrane protein</topology>
    </subcellularLocation>
</comment>
<dbReference type="InterPro" id="IPR046342">
    <property type="entry name" value="CBS_dom_sf"/>
</dbReference>
<dbReference type="AlphaFoldDB" id="A0A059FDL9"/>
<dbReference type="PANTHER" id="PTHR22777:SF32">
    <property type="entry name" value="UPF0053 INNER MEMBRANE PROTEIN YFJD"/>
    <property type="match status" value="1"/>
</dbReference>
<dbReference type="SMART" id="SM01091">
    <property type="entry name" value="CorC_HlyC"/>
    <property type="match status" value="1"/>
</dbReference>
<evidence type="ECO:0000259" key="13">
    <source>
        <dbReference type="PROSITE" id="PS51846"/>
    </source>
</evidence>
<dbReference type="FunFam" id="3.10.580.10:FF:000002">
    <property type="entry name" value="Magnesium/cobalt efflux protein CorC"/>
    <property type="match status" value="1"/>
</dbReference>
<keyword evidence="8 10" id="KW-0472">Membrane</keyword>
<dbReference type="Pfam" id="PF00571">
    <property type="entry name" value="CBS"/>
    <property type="match status" value="2"/>
</dbReference>
<dbReference type="Proteomes" id="UP000024816">
    <property type="component" value="Unassembled WGS sequence"/>
</dbReference>
<dbReference type="GO" id="GO:0005886">
    <property type="term" value="C:plasma membrane"/>
    <property type="evidence" value="ECO:0007669"/>
    <property type="project" value="UniProtKB-SubCell"/>
</dbReference>
<dbReference type="EMBL" id="ARYJ01000005">
    <property type="protein sequence ID" value="KCZ88636.1"/>
    <property type="molecule type" value="Genomic_DNA"/>
</dbReference>
<keyword evidence="3" id="KW-1003">Cell membrane</keyword>
<evidence type="ECO:0000256" key="2">
    <source>
        <dbReference type="ARBA" id="ARBA00006446"/>
    </source>
</evidence>
<dbReference type="RefSeq" id="WP_035581477.1">
    <property type="nucleotide sequence ID" value="NZ_ARYJ01000005.1"/>
</dbReference>
<evidence type="ECO:0000259" key="12">
    <source>
        <dbReference type="PROSITE" id="PS51371"/>
    </source>
</evidence>
<feature type="domain" description="CBS" evidence="12">
    <location>
        <begin position="274"/>
        <end position="331"/>
    </location>
</feature>
<dbReference type="PATRIC" id="fig|1280952.3.peg.1939"/>
<dbReference type="InterPro" id="IPR016169">
    <property type="entry name" value="FAD-bd_PCMH_sub2"/>
</dbReference>
<feature type="transmembrane region" description="Helical" evidence="11">
    <location>
        <begin position="58"/>
        <end position="82"/>
    </location>
</feature>
<keyword evidence="5" id="KW-0677">Repeat</keyword>
<organism evidence="14 15">
    <name type="scientific">Hyphomonas jannaschiana VP2</name>
    <dbReference type="NCBI Taxonomy" id="1280952"/>
    <lineage>
        <taxon>Bacteria</taxon>
        <taxon>Pseudomonadati</taxon>
        <taxon>Pseudomonadota</taxon>
        <taxon>Alphaproteobacteria</taxon>
        <taxon>Hyphomonadales</taxon>
        <taxon>Hyphomonadaceae</taxon>
        <taxon>Hyphomonas</taxon>
    </lineage>
</organism>
<dbReference type="InterPro" id="IPR002550">
    <property type="entry name" value="CNNM"/>
</dbReference>
<name>A0A059FDL9_9PROT</name>
<evidence type="ECO:0000256" key="7">
    <source>
        <dbReference type="ARBA" id="ARBA00023122"/>
    </source>
</evidence>
<feature type="transmembrane region" description="Helical" evidence="11">
    <location>
        <begin position="6"/>
        <end position="29"/>
    </location>
</feature>
<keyword evidence="6 10" id="KW-1133">Transmembrane helix</keyword>
<evidence type="ECO:0000256" key="5">
    <source>
        <dbReference type="ARBA" id="ARBA00022737"/>
    </source>
</evidence>
<gene>
    <name evidence="14" type="ORF">HJA_09714</name>
</gene>
<dbReference type="GO" id="GO:0050660">
    <property type="term" value="F:flavin adenine dinucleotide binding"/>
    <property type="evidence" value="ECO:0007669"/>
    <property type="project" value="InterPro"/>
</dbReference>
<evidence type="ECO:0000256" key="8">
    <source>
        <dbReference type="ARBA" id="ARBA00023136"/>
    </source>
</evidence>
<dbReference type="InterPro" id="IPR044751">
    <property type="entry name" value="Ion_transp-like_CBS"/>
</dbReference>
<evidence type="ECO:0000256" key="10">
    <source>
        <dbReference type="PROSITE-ProRule" id="PRU01193"/>
    </source>
</evidence>
<evidence type="ECO:0000256" key="4">
    <source>
        <dbReference type="ARBA" id="ARBA00022692"/>
    </source>
</evidence>
<protein>
    <submittedName>
        <fullName evidence="14">CBS/transporter associated domain-containing protein</fullName>
    </submittedName>
</protein>
<feature type="transmembrane region" description="Helical" evidence="11">
    <location>
        <begin position="88"/>
        <end position="109"/>
    </location>
</feature>
<comment type="caution">
    <text evidence="14">The sequence shown here is derived from an EMBL/GenBank/DDBJ whole genome shotgun (WGS) entry which is preliminary data.</text>
</comment>